<name>A0A1B2M2F0_9GAMM</name>
<dbReference type="AlphaFoldDB" id="A0A1B2M2F0"/>
<evidence type="ECO:0000256" key="3">
    <source>
        <dbReference type="ARBA" id="ARBA00022679"/>
    </source>
</evidence>
<dbReference type="KEGG" id="ala:BFG52_13945"/>
<dbReference type="InterPro" id="IPR013216">
    <property type="entry name" value="Methyltransf_11"/>
</dbReference>
<evidence type="ECO:0000256" key="2">
    <source>
        <dbReference type="ARBA" id="ARBA00022603"/>
    </source>
</evidence>
<dbReference type="InterPro" id="IPR051052">
    <property type="entry name" value="Diverse_substrate_MTase"/>
</dbReference>
<keyword evidence="6" id="KW-1185">Reference proteome</keyword>
<dbReference type="RefSeq" id="WP_067557528.1">
    <property type="nucleotide sequence ID" value="NZ_CP016895.1"/>
</dbReference>
<feature type="domain" description="Methyltransferase type 11" evidence="4">
    <location>
        <begin position="48"/>
        <end position="137"/>
    </location>
</feature>
<accession>A0A1B2M2F0</accession>
<evidence type="ECO:0000256" key="1">
    <source>
        <dbReference type="ARBA" id="ARBA00008361"/>
    </source>
</evidence>
<dbReference type="Proteomes" id="UP000093391">
    <property type="component" value="Chromosome"/>
</dbReference>
<dbReference type="GO" id="GO:0008757">
    <property type="term" value="F:S-adenosylmethionine-dependent methyltransferase activity"/>
    <property type="evidence" value="ECO:0007669"/>
    <property type="project" value="InterPro"/>
</dbReference>
<dbReference type="STRING" id="1789224.BFG52_13945"/>
<dbReference type="PANTHER" id="PTHR44942">
    <property type="entry name" value="METHYLTRANSF_11 DOMAIN-CONTAINING PROTEIN"/>
    <property type="match status" value="1"/>
</dbReference>
<evidence type="ECO:0000313" key="6">
    <source>
        <dbReference type="Proteomes" id="UP000093391"/>
    </source>
</evidence>
<evidence type="ECO:0000259" key="4">
    <source>
        <dbReference type="Pfam" id="PF08241"/>
    </source>
</evidence>
<protein>
    <submittedName>
        <fullName evidence="5">SAM-dependent methyltransferase</fullName>
    </submittedName>
</protein>
<dbReference type="SUPFAM" id="SSF53335">
    <property type="entry name" value="S-adenosyl-L-methionine-dependent methyltransferases"/>
    <property type="match status" value="1"/>
</dbReference>
<dbReference type="InterPro" id="IPR029063">
    <property type="entry name" value="SAM-dependent_MTases_sf"/>
</dbReference>
<dbReference type="PANTHER" id="PTHR44942:SF4">
    <property type="entry name" value="METHYLTRANSFERASE TYPE 11 DOMAIN-CONTAINING PROTEIN"/>
    <property type="match status" value="1"/>
</dbReference>
<dbReference type="Gene3D" id="3.40.50.150">
    <property type="entry name" value="Vaccinia Virus protein VP39"/>
    <property type="match status" value="1"/>
</dbReference>
<keyword evidence="2 5" id="KW-0489">Methyltransferase</keyword>
<evidence type="ECO:0000313" key="5">
    <source>
        <dbReference type="EMBL" id="AOA59349.1"/>
    </source>
</evidence>
<comment type="similarity">
    <text evidence="1">Belongs to the methyltransferase superfamily.</text>
</comment>
<sequence>MSETIHHAAQAGFSSHAQQYQLARPHYPEQIVAWLKQHIALDRHSTVVDVGSGTGKFLPYLQQSQAKVIAVEPIAEMLQQLQQAHPDITAYQADSQHLPFADATVDLISCAQSFHWFDNIATLQEFHRILKPQGHLLLVWNQRDISVPWVQALAEQIAQYEADTPRYHSENWKKVFQQQDFFQALGSSHFALYHEGRVQDVVSQRLLSTSFIAAMPQAQQQQLKQQFESIVQHYTQQGPEDQIAFPYTTYLYHFQKTES</sequence>
<keyword evidence="3 5" id="KW-0808">Transferase</keyword>
<dbReference type="EMBL" id="CP016895">
    <property type="protein sequence ID" value="AOA59349.1"/>
    <property type="molecule type" value="Genomic_DNA"/>
</dbReference>
<dbReference type="CDD" id="cd02440">
    <property type="entry name" value="AdoMet_MTases"/>
    <property type="match status" value="1"/>
</dbReference>
<dbReference type="Pfam" id="PF08241">
    <property type="entry name" value="Methyltransf_11"/>
    <property type="match status" value="1"/>
</dbReference>
<proteinExistence type="inferred from homology"/>
<organism evidence="5 6">
    <name type="scientific">Acinetobacter larvae</name>
    <dbReference type="NCBI Taxonomy" id="1789224"/>
    <lineage>
        <taxon>Bacteria</taxon>
        <taxon>Pseudomonadati</taxon>
        <taxon>Pseudomonadota</taxon>
        <taxon>Gammaproteobacteria</taxon>
        <taxon>Moraxellales</taxon>
        <taxon>Moraxellaceae</taxon>
        <taxon>Acinetobacter</taxon>
    </lineage>
</organism>
<gene>
    <name evidence="5" type="ORF">BFG52_13945</name>
</gene>
<reference evidence="5 6" key="1">
    <citation type="submission" date="2016-08" db="EMBL/GenBank/DDBJ databases">
        <authorList>
            <person name="Seilhamer J.J."/>
        </authorList>
    </citation>
    <scope>NUCLEOTIDE SEQUENCE [LARGE SCALE GENOMIC DNA]</scope>
    <source>
        <strain evidence="5 6">BRTC-1</strain>
    </source>
</reference>
<dbReference type="OrthoDB" id="9797252at2"/>
<dbReference type="GO" id="GO:0032259">
    <property type="term" value="P:methylation"/>
    <property type="evidence" value="ECO:0007669"/>
    <property type="project" value="UniProtKB-KW"/>
</dbReference>